<dbReference type="GO" id="GO:0005509">
    <property type="term" value="F:calcium ion binding"/>
    <property type="evidence" value="ECO:0007669"/>
    <property type="project" value="InterPro"/>
</dbReference>
<evidence type="ECO:0000256" key="1">
    <source>
        <dbReference type="ARBA" id="ARBA00009558"/>
    </source>
</evidence>
<dbReference type="AlphaFoldDB" id="A0A7S0MM79"/>
<keyword evidence="5" id="KW-0106">Calcium</keyword>
<dbReference type="EC" id="2.4.2.31" evidence="7"/>
<proteinExistence type="inferred from homology"/>
<dbReference type="PROSITE" id="PS00018">
    <property type="entry name" value="EF_HAND_1"/>
    <property type="match status" value="1"/>
</dbReference>
<sequence length="901" mass="102225">MMHPDNVNKLKSLEQKSLKLENSIKACLDRLKNGLTGCPGHTARCTVEQSSMLTQELSILRLENSLLKKEIELSRKGGEFMALLDSEVDDRTWARNAWDQTGPCDRDVIMDNVNAVDFALPVPYFLRNVLMPVLVKNARCSFSGRFLSLRPATNLFKPHGPISESQDDEALLRDLFCEIDKNDDGVISFEELEIALIKYGSQEISRILLKNWRCAVSGRFFPVRPCSNQVQSSTGINYGSFLKAFEELPRVRGERVRWARSLKLESFLAGLLIKGNIFDGLKGLREINAADMDRHVLEVSARFSQLLPPLLKSALMKLKAYEDNAIIFKNEKFALEGASVGSFAELDDFYEGTEKLIGAPNQNIDEGVKREHCERSNCSTIFVAPNYNFTTCSKDEYYFVVSPSASVKYPHTPADKLKWNPVCSSHWKGDHGRDVKSLEHFMESKITKTGIKAKAILRTEELICLRLYTGPCFILYNAVLRKKPQIIFDSLCGNNYETTIFSIISGITKLSKFTSIPPDRKLYRGLGGTLLPEKFWNTSGSFRGGVEWGFMSTTTSRKISMQYSGMDKKRGTVFEIVAGRIDIGAELAWVSQYPSEAEYLFPPLSCLEVFDEPYVEAGVIIFPLRVNMNIKGLTYEQLVERRKLLHMSMVKNLREELRICIDEELSKRVTKLQEMDRNALHLHAKFSIKKIILEQFDLIMHGHECQDPSFYNVDKNYELATSEAIGMKSSVINKLAVYFRYLCGGNDQTIEEISALTLEYFSQEYGLVDMIIQSGVSDFPWKDIVNNGSVITFNHLWKFPTEKFQRLSNALISNVDNAFELHRINFSNVQSISFSPHLLSKDTVQLGALRELRDPDHYDVLCLFLSLMGKIGPRSGTKVNITLKYGVIVYSCCCFFNGLPF</sequence>
<evidence type="ECO:0000256" key="5">
    <source>
        <dbReference type="ARBA" id="ARBA00022837"/>
    </source>
</evidence>
<dbReference type="InterPro" id="IPR011992">
    <property type="entry name" value="EF-hand-dom_pair"/>
</dbReference>
<comment type="catalytic activity">
    <reaction evidence="6 7">
        <text>L-arginyl-[protein] + NAD(+) = N(omega)-(ADP-D-ribosyl)-L-arginyl-[protein] + nicotinamide + H(+)</text>
        <dbReference type="Rhea" id="RHEA:19149"/>
        <dbReference type="Rhea" id="RHEA-COMP:10532"/>
        <dbReference type="Rhea" id="RHEA-COMP:15087"/>
        <dbReference type="ChEBI" id="CHEBI:15378"/>
        <dbReference type="ChEBI" id="CHEBI:17154"/>
        <dbReference type="ChEBI" id="CHEBI:29965"/>
        <dbReference type="ChEBI" id="CHEBI:57540"/>
        <dbReference type="ChEBI" id="CHEBI:142554"/>
        <dbReference type="EC" id="2.4.2.31"/>
    </reaction>
</comment>
<organism evidence="9">
    <name type="scientific">Cryptomonas curvata</name>
    <dbReference type="NCBI Taxonomy" id="233186"/>
    <lineage>
        <taxon>Eukaryota</taxon>
        <taxon>Cryptophyceae</taxon>
        <taxon>Cryptomonadales</taxon>
        <taxon>Cryptomonadaceae</taxon>
        <taxon>Cryptomonas</taxon>
    </lineage>
</organism>
<name>A0A7S0MM79_9CRYP</name>
<evidence type="ECO:0000259" key="8">
    <source>
        <dbReference type="PROSITE" id="PS50222"/>
    </source>
</evidence>
<evidence type="ECO:0000256" key="3">
    <source>
        <dbReference type="ARBA" id="ARBA00022679"/>
    </source>
</evidence>
<accession>A0A7S0MM79</accession>
<keyword evidence="4" id="KW-0548">Nucleotidyltransferase</keyword>
<dbReference type="GO" id="GO:0106274">
    <property type="term" value="F:NAD+-protein-arginine ADP-ribosyltransferase activity"/>
    <property type="evidence" value="ECO:0007669"/>
    <property type="project" value="UniProtKB-EC"/>
</dbReference>
<dbReference type="InterPro" id="IPR000768">
    <property type="entry name" value="ART"/>
</dbReference>
<evidence type="ECO:0000256" key="7">
    <source>
        <dbReference type="RuleBase" id="RU361228"/>
    </source>
</evidence>
<dbReference type="EMBL" id="HBEZ01038326">
    <property type="protein sequence ID" value="CAD8643395.1"/>
    <property type="molecule type" value="Transcribed_RNA"/>
</dbReference>
<feature type="domain" description="EF-hand" evidence="8">
    <location>
        <begin position="167"/>
        <end position="202"/>
    </location>
</feature>
<evidence type="ECO:0000256" key="6">
    <source>
        <dbReference type="ARBA" id="ARBA00047597"/>
    </source>
</evidence>
<dbReference type="SUPFAM" id="SSF47473">
    <property type="entry name" value="EF-hand"/>
    <property type="match status" value="1"/>
</dbReference>
<keyword evidence="7" id="KW-0520">NAD</keyword>
<evidence type="ECO:0000256" key="2">
    <source>
        <dbReference type="ARBA" id="ARBA00022676"/>
    </source>
</evidence>
<dbReference type="Pfam" id="PF01129">
    <property type="entry name" value="ART"/>
    <property type="match status" value="1"/>
</dbReference>
<gene>
    <name evidence="9" type="ORF">CCUR1050_LOCUS21079</name>
</gene>
<dbReference type="GO" id="GO:0016779">
    <property type="term" value="F:nucleotidyltransferase activity"/>
    <property type="evidence" value="ECO:0007669"/>
    <property type="project" value="UniProtKB-KW"/>
</dbReference>
<comment type="similarity">
    <text evidence="1 7">Belongs to the Arg-specific ADP-ribosyltransferase family.</text>
</comment>
<dbReference type="Gene3D" id="1.10.238.10">
    <property type="entry name" value="EF-hand"/>
    <property type="match status" value="1"/>
</dbReference>
<evidence type="ECO:0000313" key="9">
    <source>
        <dbReference type="EMBL" id="CAD8643395.1"/>
    </source>
</evidence>
<dbReference type="Gene3D" id="3.90.176.10">
    <property type="entry name" value="Toxin ADP-ribosyltransferase, Chain A, domain 1"/>
    <property type="match status" value="1"/>
</dbReference>
<dbReference type="SUPFAM" id="SSF56399">
    <property type="entry name" value="ADP-ribosylation"/>
    <property type="match status" value="1"/>
</dbReference>
<keyword evidence="7" id="KW-0521">NADP</keyword>
<keyword evidence="3 7" id="KW-0808">Transferase</keyword>
<dbReference type="InterPro" id="IPR002048">
    <property type="entry name" value="EF_hand_dom"/>
</dbReference>
<reference evidence="9" key="1">
    <citation type="submission" date="2021-01" db="EMBL/GenBank/DDBJ databases">
        <authorList>
            <person name="Corre E."/>
            <person name="Pelletier E."/>
            <person name="Niang G."/>
            <person name="Scheremetjew M."/>
            <person name="Finn R."/>
            <person name="Kale V."/>
            <person name="Holt S."/>
            <person name="Cochrane G."/>
            <person name="Meng A."/>
            <person name="Brown T."/>
            <person name="Cohen L."/>
        </authorList>
    </citation>
    <scope>NUCLEOTIDE SEQUENCE</scope>
    <source>
        <strain evidence="9">CCAP979/52</strain>
    </source>
</reference>
<dbReference type="PROSITE" id="PS50222">
    <property type="entry name" value="EF_HAND_2"/>
    <property type="match status" value="1"/>
</dbReference>
<protein>
    <recommendedName>
        <fullName evidence="7">NAD(P)(+)--arginine ADP-ribosyltransferase</fullName>
        <ecNumber evidence="7">2.4.2.31</ecNumber>
    </recommendedName>
    <alternativeName>
        <fullName evidence="7">Mono(ADP-ribosyl)transferase</fullName>
    </alternativeName>
</protein>
<keyword evidence="2 7" id="KW-0328">Glycosyltransferase</keyword>
<dbReference type="InterPro" id="IPR018247">
    <property type="entry name" value="EF_Hand_1_Ca_BS"/>
</dbReference>
<dbReference type="PROSITE" id="PS51996">
    <property type="entry name" value="TR_MART"/>
    <property type="match status" value="1"/>
</dbReference>
<evidence type="ECO:0000256" key="4">
    <source>
        <dbReference type="ARBA" id="ARBA00022695"/>
    </source>
</evidence>